<reference evidence="7 8" key="1">
    <citation type="submission" date="2021-09" db="EMBL/GenBank/DDBJ databases">
        <title>Genomic insights and catalytic innovation underlie evolution of tropane alkaloids biosynthesis.</title>
        <authorList>
            <person name="Wang Y.-J."/>
            <person name="Tian T."/>
            <person name="Huang J.-P."/>
            <person name="Huang S.-X."/>
        </authorList>
    </citation>
    <scope>NUCLEOTIDE SEQUENCE [LARGE SCALE GENOMIC DNA]</scope>
    <source>
        <strain evidence="7">KIB-2018</strain>
        <tissue evidence="7">Leaf</tissue>
    </source>
</reference>
<evidence type="ECO:0000256" key="2">
    <source>
        <dbReference type="ARBA" id="ARBA00022525"/>
    </source>
</evidence>
<dbReference type="Gene3D" id="3.80.10.10">
    <property type="entry name" value="Ribonuclease Inhibitor"/>
    <property type="match status" value="1"/>
</dbReference>
<evidence type="ECO:0000256" key="4">
    <source>
        <dbReference type="ARBA" id="ARBA00022729"/>
    </source>
</evidence>
<feature type="signal peptide" evidence="6">
    <location>
        <begin position="1"/>
        <end position="21"/>
    </location>
</feature>
<dbReference type="AlphaFoldDB" id="A0AAV8T8X6"/>
<dbReference type="InterPro" id="IPR001611">
    <property type="entry name" value="Leu-rich_rpt"/>
</dbReference>
<organism evidence="7 8">
    <name type="scientific">Erythroxylum novogranatense</name>
    <dbReference type="NCBI Taxonomy" id="1862640"/>
    <lineage>
        <taxon>Eukaryota</taxon>
        <taxon>Viridiplantae</taxon>
        <taxon>Streptophyta</taxon>
        <taxon>Embryophyta</taxon>
        <taxon>Tracheophyta</taxon>
        <taxon>Spermatophyta</taxon>
        <taxon>Magnoliopsida</taxon>
        <taxon>eudicotyledons</taxon>
        <taxon>Gunneridae</taxon>
        <taxon>Pentapetalae</taxon>
        <taxon>rosids</taxon>
        <taxon>fabids</taxon>
        <taxon>Malpighiales</taxon>
        <taxon>Erythroxylaceae</taxon>
        <taxon>Erythroxylum</taxon>
    </lineage>
</organism>
<keyword evidence="3" id="KW-0433">Leucine-rich repeat</keyword>
<keyword evidence="4 6" id="KW-0732">Signal</keyword>
<dbReference type="Proteomes" id="UP001159364">
    <property type="component" value="Linkage Group LG06"/>
</dbReference>
<evidence type="ECO:0008006" key="9">
    <source>
        <dbReference type="Google" id="ProtNLM"/>
    </source>
</evidence>
<proteinExistence type="predicted"/>
<evidence type="ECO:0000256" key="3">
    <source>
        <dbReference type="ARBA" id="ARBA00022614"/>
    </source>
</evidence>
<comment type="subcellular location">
    <subcellularLocation>
        <location evidence="1">Secreted</location>
    </subcellularLocation>
</comment>
<dbReference type="PANTHER" id="PTHR32093:SF118">
    <property type="entry name" value="LEUCINE-RICH REPEAT-CONTAINING N-TERMINAL PLANT-TYPE DOMAIN-CONTAINING PROTEIN"/>
    <property type="match status" value="1"/>
</dbReference>
<evidence type="ECO:0000313" key="8">
    <source>
        <dbReference type="Proteomes" id="UP001159364"/>
    </source>
</evidence>
<evidence type="ECO:0000256" key="5">
    <source>
        <dbReference type="ARBA" id="ARBA00022737"/>
    </source>
</evidence>
<name>A0AAV8T8X6_9ROSI</name>
<dbReference type="Pfam" id="PF00560">
    <property type="entry name" value="LRR_1"/>
    <property type="match status" value="1"/>
</dbReference>
<feature type="chain" id="PRO_5043474032" description="Leucine-rich repeat-containing N-terminal plant-type domain-containing protein" evidence="6">
    <location>
        <begin position="22"/>
        <end position="439"/>
    </location>
</feature>
<keyword evidence="5" id="KW-0677">Repeat</keyword>
<evidence type="ECO:0000256" key="1">
    <source>
        <dbReference type="ARBA" id="ARBA00004613"/>
    </source>
</evidence>
<dbReference type="EMBL" id="JAIWQS010000006">
    <property type="protein sequence ID" value="KAJ8763267.1"/>
    <property type="molecule type" value="Genomic_DNA"/>
</dbReference>
<dbReference type="SUPFAM" id="SSF52058">
    <property type="entry name" value="L domain-like"/>
    <property type="match status" value="1"/>
</dbReference>
<accession>A0AAV8T8X6</accession>
<dbReference type="PANTHER" id="PTHR32093">
    <property type="entry name" value="LEUCINE-RICH REPEAT EXTENSIN-LIKE PROTEIN 3-RELATED"/>
    <property type="match status" value="1"/>
</dbReference>
<keyword evidence="8" id="KW-1185">Reference proteome</keyword>
<evidence type="ECO:0000313" key="7">
    <source>
        <dbReference type="EMBL" id="KAJ8763267.1"/>
    </source>
</evidence>
<comment type="caution">
    <text evidence="7">The sequence shown here is derived from an EMBL/GenBank/DDBJ whole genome shotgun (WGS) entry which is preliminary data.</text>
</comment>
<dbReference type="GO" id="GO:0005576">
    <property type="term" value="C:extracellular region"/>
    <property type="evidence" value="ECO:0007669"/>
    <property type="project" value="UniProtKB-SubCell"/>
</dbReference>
<protein>
    <recommendedName>
        <fullName evidence="9">Leucine-rich repeat-containing N-terminal plant-type domain-containing protein</fullName>
    </recommendedName>
</protein>
<gene>
    <name evidence="7" type="ORF">K2173_026168</name>
</gene>
<keyword evidence="2" id="KW-0964">Secreted</keyword>
<evidence type="ECO:0000256" key="6">
    <source>
        <dbReference type="SAM" id="SignalP"/>
    </source>
</evidence>
<dbReference type="InterPro" id="IPR051582">
    <property type="entry name" value="LRR_extensin-like_regulator"/>
</dbReference>
<dbReference type="InterPro" id="IPR032675">
    <property type="entry name" value="LRR_dom_sf"/>
</dbReference>
<sequence>MSTTFLLFTLLLQTFSLDVLGQAKCPPPRACPLVSVPVAPPPFVRPPRPSFYPRGRHLLPRQPIRNPGPLANRAQILFITQELKRNITFDPNSYTPTWVGNNYCTFKGFYCDTVPDRNITGLAGIDFSGAGFRGNLNFYRFIMNLPDIAIFHVNTNNFSGVIGAGLSSLRYLYEVDLSNNKFMGVFPLNVLGATKLTFIDIRFNSYLGTVPDLLFNADTDILFINNNGFNQRIPANFGNTPARYLTVANNRFTGSIPTSIGRAWRTLTEVLFLGNRLTGCLPYEIGYLTRMTVFDVGTNLLTGPIPRSFGCLQSLEFLNLAHNQFYGPVPEVLCRLRMAYNFTLTYNYFTQVGPECLALIKAGVLNVNRNCIMGLPFQRPVAECTRFFSRRQPRVCPRPETFSITPCTPPASTLRIRVAPTKTVPTPRTYQALAPPPPM</sequence>